<dbReference type="SUPFAM" id="SSF102114">
    <property type="entry name" value="Radical SAM enzymes"/>
    <property type="match status" value="1"/>
</dbReference>
<dbReference type="PROSITE" id="PS51918">
    <property type="entry name" value="RADICAL_SAM"/>
    <property type="match status" value="1"/>
</dbReference>
<dbReference type="GO" id="GO:0046872">
    <property type="term" value="F:metal ion binding"/>
    <property type="evidence" value="ECO:0007669"/>
    <property type="project" value="UniProtKB-KW"/>
</dbReference>
<proteinExistence type="predicted"/>
<evidence type="ECO:0000256" key="4">
    <source>
        <dbReference type="ARBA" id="ARBA00023004"/>
    </source>
</evidence>
<keyword evidence="8" id="KW-1185">Reference proteome</keyword>
<name>A0A5C8ZBG8_9GAMM</name>
<evidence type="ECO:0000256" key="3">
    <source>
        <dbReference type="ARBA" id="ARBA00022723"/>
    </source>
</evidence>
<organism evidence="7 8">
    <name type="scientific">Reinekea thalattae</name>
    <dbReference type="NCBI Taxonomy" id="2593301"/>
    <lineage>
        <taxon>Bacteria</taxon>
        <taxon>Pseudomonadati</taxon>
        <taxon>Pseudomonadota</taxon>
        <taxon>Gammaproteobacteria</taxon>
        <taxon>Oceanospirillales</taxon>
        <taxon>Saccharospirillaceae</taxon>
        <taxon>Reinekea</taxon>
    </lineage>
</organism>
<comment type="caution">
    <text evidence="7">The sequence shown here is derived from an EMBL/GenBank/DDBJ whole genome shotgun (WGS) entry which is preliminary data.</text>
</comment>
<keyword evidence="2" id="KW-0949">S-adenosyl-L-methionine</keyword>
<dbReference type="GO" id="GO:0005829">
    <property type="term" value="C:cytosol"/>
    <property type="evidence" value="ECO:0007669"/>
    <property type="project" value="TreeGrafter"/>
</dbReference>
<dbReference type="PANTHER" id="PTHR43409:SF16">
    <property type="entry name" value="SLR0320 PROTEIN"/>
    <property type="match status" value="1"/>
</dbReference>
<dbReference type="OrthoDB" id="9801424at2"/>
<dbReference type="AlphaFoldDB" id="A0A5C8ZBG8"/>
<accession>A0A5C8ZBG8</accession>
<reference evidence="7 8" key="1">
    <citation type="submission" date="2019-07" db="EMBL/GenBank/DDBJ databases">
        <title>Reinekea sp. strain SSH23 genome sequencing and assembly.</title>
        <authorList>
            <person name="Kim I."/>
        </authorList>
    </citation>
    <scope>NUCLEOTIDE SEQUENCE [LARGE SCALE GENOMIC DNA]</scope>
    <source>
        <strain evidence="7 8">SSH23</strain>
    </source>
</reference>
<dbReference type="Gene3D" id="3.80.30.20">
    <property type="entry name" value="tm_1862 like domain"/>
    <property type="match status" value="1"/>
</dbReference>
<comment type="cofactor">
    <cofactor evidence="1">
        <name>[4Fe-4S] cluster</name>
        <dbReference type="ChEBI" id="CHEBI:49883"/>
    </cofactor>
</comment>
<protein>
    <submittedName>
        <fullName evidence="7">Radical SAM protein</fullName>
    </submittedName>
</protein>
<feature type="domain" description="Radical SAM core" evidence="6">
    <location>
        <begin position="181"/>
        <end position="400"/>
    </location>
</feature>
<gene>
    <name evidence="7" type="ORF">FME95_08385</name>
</gene>
<dbReference type="InterPro" id="IPR051198">
    <property type="entry name" value="BchE-like"/>
</dbReference>
<evidence type="ECO:0000313" key="7">
    <source>
        <dbReference type="EMBL" id="TXR54538.1"/>
    </source>
</evidence>
<dbReference type="InterPro" id="IPR023404">
    <property type="entry name" value="rSAM_horseshoe"/>
</dbReference>
<dbReference type="InterPro" id="IPR006638">
    <property type="entry name" value="Elp3/MiaA/NifB-like_rSAM"/>
</dbReference>
<dbReference type="SFLD" id="SFLDS00029">
    <property type="entry name" value="Radical_SAM"/>
    <property type="match status" value="1"/>
</dbReference>
<dbReference type="RefSeq" id="WP_147713936.1">
    <property type="nucleotide sequence ID" value="NZ_VKAD01000001.1"/>
</dbReference>
<dbReference type="SMART" id="SM00729">
    <property type="entry name" value="Elp3"/>
    <property type="match status" value="1"/>
</dbReference>
<dbReference type="CDD" id="cd01335">
    <property type="entry name" value="Radical_SAM"/>
    <property type="match status" value="1"/>
</dbReference>
<dbReference type="InterPro" id="IPR007197">
    <property type="entry name" value="rSAM"/>
</dbReference>
<evidence type="ECO:0000256" key="5">
    <source>
        <dbReference type="ARBA" id="ARBA00023014"/>
    </source>
</evidence>
<dbReference type="PANTHER" id="PTHR43409">
    <property type="entry name" value="ANAEROBIC MAGNESIUM-PROTOPORPHYRIN IX MONOMETHYL ESTER CYCLASE-RELATED"/>
    <property type="match status" value="1"/>
</dbReference>
<sequence>MIEQNVLLITFDFSQRGKSGTGLAAGSLLAACHAHPEFGSTFLIDHIPISMSQPKELTPKDVVSFIRGQCDVCQLSHIALACYVWSSHLVEPLMQLFRTQGFEGKFILGGYEVHGGTCFDKYPTGDAYIVGNAEFTLLEAIFDSNIAGRKIYHDQDRPSDFAILPSPYLANGNLYSAIPLKQGQQMVHWETKRGCNFKCNFCQHRDLSGVSVRSFDLERIKSELDQFKAKDVKKINVLDPIFNNPSDNHLEILKYCIGIRLSSELNLQVRFEFITEEFLKLCRQLNVSLEFGLQTVVPSEFKVIDRPNNLKVISQKIELLKTYEIPFLVSLIYGLPLQTVDSFNESIRFLKDQCVKDVVAYPLMLLEGTKLKNESKKWLLVEKVIDDSLIPHVVSSSSFNEREYHEMRNISLSLSNRDMDGIA</sequence>
<dbReference type="GO" id="GO:0051536">
    <property type="term" value="F:iron-sulfur cluster binding"/>
    <property type="evidence" value="ECO:0007669"/>
    <property type="project" value="UniProtKB-KW"/>
</dbReference>
<evidence type="ECO:0000256" key="2">
    <source>
        <dbReference type="ARBA" id="ARBA00022691"/>
    </source>
</evidence>
<dbReference type="Proteomes" id="UP000321764">
    <property type="component" value="Unassembled WGS sequence"/>
</dbReference>
<evidence type="ECO:0000259" key="6">
    <source>
        <dbReference type="PROSITE" id="PS51918"/>
    </source>
</evidence>
<evidence type="ECO:0000313" key="8">
    <source>
        <dbReference type="Proteomes" id="UP000321764"/>
    </source>
</evidence>
<dbReference type="InterPro" id="IPR058240">
    <property type="entry name" value="rSAM_sf"/>
</dbReference>
<evidence type="ECO:0000256" key="1">
    <source>
        <dbReference type="ARBA" id="ARBA00001966"/>
    </source>
</evidence>
<dbReference type="Pfam" id="PF04055">
    <property type="entry name" value="Radical_SAM"/>
    <property type="match status" value="1"/>
</dbReference>
<dbReference type="GO" id="GO:0003824">
    <property type="term" value="F:catalytic activity"/>
    <property type="evidence" value="ECO:0007669"/>
    <property type="project" value="InterPro"/>
</dbReference>
<dbReference type="EMBL" id="VKAD01000001">
    <property type="protein sequence ID" value="TXR54538.1"/>
    <property type="molecule type" value="Genomic_DNA"/>
</dbReference>
<keyword evidence="5" id="KW-0411">Iron-sulfur</keyword>
<keyword evidence="4" id="KW-0408">Iron</keyword>
<dbReference type="SFLD" id="SFLDG01082">
    <property type="entry name" value="B12-binding_domain_containing"/>
    <property type="match status" value="1"/>
</dbReference>
<keyword evidence="3" id="KW-0479">Metal-binding</keyword>